<organism evidence="2 3">
    <name type="scientific">Companilactobacillus heilongjiangensis</name>
    <dbReference type="NCBI Taxonomy" id="1074467"/>
    <lineage>
        <taxon>Bacteria</taxon>
        <taxon>Bacillati</taxon>
        <taxon>Bacillota</taxon>
        <taxon>Bacilli</taxon>
        <taxon>Lactobacillales</taxon>
        <taxon>Lactobacillaceae</taxon>
        <taxon>Companilactobacillus</taxon>
    </lineage>
</organism>
<keyword evidence="1" id="KW-0812">Transmembrane</keyword>
<dbReference type="Proteomes" id="UP000061546">
    <property type="component" value="Chromosome"/>
</dbReference>
<keyword evidence="3" id="KW-1185">Reference proteome</keyword>
<evidence type="ECO:0000313" key="3">
    <source>
        <dbReference type="Proteomes" id="UP000061546"/>
    </source>
</evidence>
<sequence>MKWYKSVNFWIGMLFLLSISFTYPEGMTKSDLVQNLFDVVMAVLFMLKARKDITGKNLYKTFKWYKSLNMLIGIILIIPGLDMFFNKFTLLDWLDYLIDFVIGSVFIYLWYREIRNNRGKRTNP</sequence>
<dbReference type="EMBL" id="CP012559">
    <property type="protein sequence ID" value="ALB28453.1"/>
    <property type="molecule type" value="Genomic_DNA"/>
</dbReference>
<dbReference type="KEGG" id="lhi:JP39_03225"/>
<accession>A0A0K2LB81</accession>
<reference evidence="2 3" key="1">
    <citation type="submission" date="2015-08" db="EMBL/GenBank/DDBJ databases">
        <title>Genomic sequence of Lactobacillus heilongjiangensis DSM 28069, isolated from Chinese traditional pickle.</title>
        <authorList>
            <person name="Jiang X."/>
            <person name="Zheng B."/>
            <person name="Cheng H."/>
        </authorList>
    </citation>
    <scope>NUCLEOTIDE SEQUENCE [LARGE SCALE GENOMIC DNA]</scope>
    <source>
        <strain evidence="2 3">DSM 28069</strain>
    </source>
</reference>
<keyword evidence="1" id="KW-0472">Membrane</keyword>
<evidence type="ECO:0000256" key="1">
    <source>
        <dbReference type="SAM" id="Phobius"/>
    </source>
</evidence>
<gene>
    <name evidence="2" type="ORF">JP39_03225</name>
</gene>
<protein>
    <submittedName>
        <fullName evidence="2">Uncharacterized protein</fullName>
    </submittedName>
</protein>
<feature type="transmembrane region" description="Helical" evidence="1">
    <location>
        <begin position="68"/>
        <end position="87"/>
    </location>
</feature>
<dbReference type="RefSeq" id="WP_041499331.1">
    <property type="nucleotide sequence ID" value="NZ_BJDV01000008.1"/>
</dbReference>
<dbReference type="OrthoDB" id="9969309at2"/>
<dbReference type="AlphaFoldDB" id="A0A0K2LB81"/>
<name>A0A0K2LB81_9LACO</name>
<evidence type="ECO:0000313" key="2">
    <source>
        <dbReference type="EMBL" id="ALB28453.1"/>
    </source>
</evidence>
<keyword evidence="1" id="KW-1133">Transmembrane helix</keyword>
<feature type="transmembrane region" description="Helical" evidence="1">
    <location>
        <begin position="93"/>
        <end position="111"/>
    </location>
</feature>
<proteinExistence type="predicted"/>
<feature type="transmembrane region" description="Helical" evidence="1">
    <location>
        <begin position="32"/>
        <end position="47"/>
    </location>
</feature>